<proteinExistence type="predicted"/>
<keyword evidence="2" id="KW-1185">Reference proteome</keyword>
<name>A0A4C1TYT9_EUMVA</name>
<protein>
    <submittedName>
        <fullName evidence="1">Uncharacterized protein</fullName>
    </submittedName>
</protein>
<dbReference type="Proteomes" id="UP000299102">
    <property type="component" value="Unassembled WGS sequence"/>
</dbReference>
<comment type="caution">
    <text evidence="1">The sequence shown here is derived from an EMBL/GenBank/DDBJ whole genome shotgun (WGS) entry which is preliminary data.</text>
</comment>
<organism evidence="1 2">
    <name type="scientific">Eumeta variegata</name>
    <name type="common">Bagworm moth</name>
    <name type="synonym">Eumeta japonica</name>
    <dbReference type="NCBI Taxonomy" id="151549"/>
    <lineage>
        <taxon>Eukaryota</taxon>
        <taxon>Metazoa</taxon>
        <taxon>Ecdysozoa</taxon>
        <taxon>Arthropoda</taxon>
        <taxon>Hexapoda</taxon>
        <taxon>Insecta</taxon>
        <taxon>Pterygota</taxon>
        <taxon>Neoptera</taxon>
        <taxon>Endopterygota</taxon>
        <taxon>Lepidoptera</taxon>
        <taxon>Glossata</taxon>
        <taxon>Ditrysia</taxon>
        <taxon>Tineoidea</taxon>
        <taxon>Psychidae</taxon>
        <taxon>Oiketicinae</taxon>
        <taxon>Eumeta</taxon>
    </lineage>
</organism>
<dbReference type="EMBL" id="BGZK01000106">
    <property type="protein sequence ID" value="GBP19241.1"/>
    <property type="molecule type" value="Genomic_DNA"/>
</dbReference>
<accession>A0A4C1TYT9</accession>
<sequence>MAVVNSRHQQTRSEQKGIANERRDVNFGINARRGAFVSHMGLWASFVGKNRRAAPARLFKTDKGKKAIFRDCRFRGGPDTKVSAGNPSAMSFANNMLFGNLVLAALDEGDRRVSCRDSETKRQMAPWVPSSEKRRAKVKRSGNFGKKIAASTANKDESLEYIKTVPAPYELC</sequence>
<evidence type="ECO:0000313" key="2">
    <source>
        <dbReference type="Proteomes" id="UP000299102"/>
    </source>
</evidence>
<evidence type="ECO:0000313" key="1">
    <source>
        <dbReference type="EMBL" id="GBP19241.1"/>
    </source>
</evidence>
<dbReference type="AlphaFoldDB" id="A0A4C1TYT9"/>
<reference evidence="1 2" key="1">
    <citation type="journal article" date="2019" name="Commun. Biol.">
        <title>The bagworm genome reveals a unique fibroin gene that provides high tensile strength.</title>
        <authorList>
            <person name="Kono N."/>
            <person name="Nakamura H."/>
            <person name="Ohtoshi R."/>
            <person name="Tomita M."/>
            <person name="Numata K."/>
            <person name="Arakawa K."/>
        </authorList>
    </citation>
    <scope>NUCLEOTIDE SEQUENCE [LARGE SCALE GENOMIC DNA]</scope>
</reference>
<gene>
    <name evidence="1" type="ORF">EVAR_79840_1</name>
</gene>